<dbReference type="InterPro" id="IPR011009">
    <property type="entry name" value="Kinase-like_dom_sf"/>
</dbReference>
<feature type="region of interest" description="Disordered" evidence="7">
    <location>
        <begin position="529"/>
        <end position="551"/>
    </location>
</feature>
<organism evidence="9 10">
    <name type="scientific">Actinomadura mexicana</name>
    <dbReference type="NCBI Taxonomy" id="134959"/>
    <lineage>
        <taxon>Bacteria</taxon>
        <taxon>Bacillati</taxon>
        <taxon>Actinomycetota</taxon>
        <taxon>Actinomycetes</taxon>
        <taxon>Streptosporangiales</taxon>
        <taxon>Thermomonosporaceae</taxon>
        <taxon>Actinomadura</taxon>
    </lineage>
</organism>
<evidence type="ECO:0000256" key="3">
    <source>
        <dbReference type="ARBA" id="ARBA00022679"/>
    </source>
</evidence>
<dbReference type="CDD" id="cd14014">
    <property type="entry name" value="STKc_PknB_like"/>
    <property type="match status" value="1"/>
</dbReference>
<dbReference type="PANTHER" id="PTHR43289:SF6">
    <property type="entry name" value="SERINE_THREONINE-PROTEIN KINASE NEKL-3"/>
    <property type="match status" value="1"/>
</dbReference>
<evidence type="ECO:0000313" key="9">
    <source>
        <dbReference type="EMBL" id="SNS06599.1"/>
    </source>
</evidence>
<dbReference type="RefSeq" id="WP_218826243.1">
    <property type="nucleotide sequence ID" value="NZ_FZNP01000010.1"/>
</dbReference>
<gene>
    <name evidence="9" type="ORF">SAMN06265355_110177</name>
</gene>
<dbReference type="InterPro" id="IPR000719">
    <property type="entry name" value="Prot_kinase_dom"/>
</dbReference>
<feature type="domain" description="Protein kinase" evidence="8">
    <location>
        <begin position="8"/>
        <end position="255"/>
    </location>
</feature>
<keyword evidence="10" id="KW-1185">Reference proteome</keyword>
<dbReference type="SUPFAM" id="SSF56112">
    <property type="entry name" value="Protein kinase-like (PK-like)"/>
    <property type="match status" value="1"/>
</dbReference>
<accession>A0A239BFV1</accession>
<keyword evidence="2 9" id="KW-0723">Serine/threonine-protein kinase</keyword>
<dbReference type="InterPro" id="IPR008271">
    <property type="entry name" value="Ser/Thr_kinase_AS"/>
</dbReference>
<dbReference type="GO" id="GO:0004674">
    <property type="term" value="F:protein serine/threonine kinase activity"/>
    <property type="evidence" value="ECO:0007669"/>
    <property type="project" value="UniProtKB-KW"/>
</dbReference>
<evidence type="ECO:0000256" key="7">
    <source>
        <dbReference type="SAM" id="MobiDB-lite"/>
    </source>
</evidence>
<sequence length="608" mass="61984">MDWRLTGFTEERELGRGAQGRVVLARHPGSGTPVAIKYLAGGDPGAVDALRSEAQMLGRLTSPYVARLYQFVEGEHGAAIVMEAVNGASLKEVLREHGALAPEAALLVLKGSLLGLAAAHAVGVVHRDYKPANVVVQGDGLSKLVDFGIAVLAGGGSFAGTPVYMAPEQWRGDPASPATDVYSATCVFVECVTGRRPFATAERAALMNQHLTAQVDVRDVPGPLRQLVLQGMAKDPGQRPPGAAEFVTRLDTAAVAAYGGDWEQRGVRALAAAAVALAALFPLGALAVAPGATAAAGATAGAAGAAGGGAGGAGGAGGVGTTGAAVSKGFLATAAGKGAMAAAGAAVVAGTAGGVVYAVQDHKPRPPAAASAAVVTLVADNRRLTGPAIEVQNARYPKVTGLKDPALERRVNTELRGPVDRLVASARRMASSIDCKGKPVKLGTETRLGLRGPRLVSVRYYMLSDNCQQADGSPGGEVVTVDLRTGRRLTAADVFQPATLTPDGVRRLGSLVPQKPALHERRWQDCSSDGPFELADLSPHQDSGAPERTLPPVLSPFFTPAGFELSFLAGGSDGCGNLNFGTSYANVRGLLKPGIAALLPSGPAPSRT</sequence>
<name>A0A239BFV1_9ACTN</name>
<dbReference type="PROSITE" id="PS00108">
    <property type="entry name" value="PROTEIN_KINASE_ST"/>
    <property type="match status" value="1"/>
</dbReference>
<dbReference type="Pfam" id="PF00069">
    <property type="entry name" value="Pkinase"/>
    <property type="match status" value="1"/>
</dbReference>
<evidence type="ECO:0000259" key="8">
    <source>
        <dbReference type="PROSITE" id="PS50011"/>
    </source>
</evidence>
<proteinExistence type="predicted"/>
<dbReference type="PROSITE" id="PS50011">
    <property type="entry name" value="PROTEIN_KINASE_DOM"/>
    <property type="match status" value="1"/>
</dbReference>
<dbReference type="AlphaFoldDB" id="A0A239BFV1"/>
<dbReference type="Gene3D" id="1.10.510.10">
    <property type="entry name" value="Transferase(Phosphotransferase) domain 1"/>
    <property type="match status" value="1"/>
</dbReference>
<dbReference type="Proteomes" id="UP000198420">
    <property type="component" value="Unassembled WGS sequence"/>
</dbReference>
<dbReference type="PANTHER" id="PTHR43289">
    <property type="entry name" value="MITOGEN-ACTIVATED PROTEIN KINASE KINASE KINASE 20-RELATED"/>
    <property type="match status" value="1"/>
</dbReference>
<evidence type="ECO:0000313" key="10">
    <source>
        <dbReference type="Proteomes" id="UP000198420"/>
    </source>
</evidence>
<keyword evidence="3" id="KW-0808">Transferase</keyword>
<dbReference type="GO" id="GO:0005524">
    <property type="term" value="F:ATP binding"/>
    <property type="evidence" value="ECO:0007669"/>
    <property type="project" value="UniProtKB-KW"/>
</dbReference>
<keyword evidence="4" id="KW-0547">Nucleotide-binding</keyword>
<keyword evidence="6" id="KW-0067">ATP-binding</keyword>
<evidence type="ECO:0000256" key="5">
    <source>
        <dbReference type="ARBA" id="ARBA00022777"/>
    </source>
</evidence>
<evidence type="ECO:0000256" key="4">
    <source>
        <dbReference type="ARBA" id="ARBA00022741"/>
    </source>
</evidence>
<reference evidence="10" key="1">
    <citation type="submission" date="2017-06" db="EMBL/GenBank/DDBJ databases">
        <authorList>
            <person name="Varghese N."/>
            <person name="Submissions S."/>
        </authorList>
    </citation>
    <scope>NUCLEOTIDE SEQUENCE [LARGE SCALE GENOMIC DNA]</scope>
    <source>
        <strain evidence="10">DSM 44485</strain>
    </source>
</reference>
<dbReference type="EC" id="2.7.11.1" evidence="1"/>
<dbReference type="EMBL" id="FZNP01000010">
    <property type="protein sequence ID" value="SNS06599.1"/>
    <property type="molecule type" value="Genomic_DNA"/>
</dbReference>
<keyword evidence="5 9" id="KW-0418">Kinase</keyword>
<evidence type="ECO:0000256" key="1">
    <source>
        <dbReference type="ARBA" id="ARBA00012513"/>
    </source>
</evidence>
<protein>
    <recommendedName>
        <fullName evidence="1">non-specific serine/threonine protein kinase</fullName>
        <ecNumber evidence="1">2.7.11.1</ecNumber>
    </recommendedName>
</protein>
<evidence type="ECO:0000256" key="2">
    <source>
        <dbReference type="ARBA" id="ARBA00022527"/>
    </source>
</evidence>
<evidence type="ECO:0000256" key="6">
    <source>
        <dbReference type="ARBA" id="ARBA00022840"/>
    </source>
</evidence>